<feature type="transmembrane region" description="Helical" evidence="1">
    <location>
        <begin position="40"/>
        <end position="59"/>
    </location>
</feature>
<accession>A0A974SAX6</accession>
<feature type="transmembrane region" description="Helical" evidence="1">
    <location>
        <begin position="86"/>
        <end position="103"/>
    </location>
</feature>
<protein>
    <submittedName>
        <fullName evidence="2">Uncharacterized protein</fullName>
    </submittedName>
</protein>
<keyword evidence="3" id="KW-1185">Reference proteome</keyword>
<feature type="transmembrane region" description="Helical" evidence="1">
    <location>
        <begin position="16"/>
        <end position="33"/>
    </location>
</feature>
<dbReference type="RefSeq" id="WP_202676409.1">
    <property type="nucleotide sequence ID" value="NZ_CP068595.1"/>
</dbReference>
<sequence length="109" mass="12024">MNAAFFAWLNWSGADFNLWPMTGGVTFTAVAIGTAGMTAALLIGNVSAGYIAGFAWYLLDFMTKGRMTGHFYLFGLLEHEWDNDKWLLAGLSLVLALICACLLPRRRLD</sequence>
<dbReference type="AlphaFoldDB" id="A0A974SAX6"/>
<keyword evidence="1" id="KW-0472">Membrane</keyword>
<gene>
    <name evidence="2" type="ORF">JI735_21390</name>
</gene>
<dbReference type="Proteomes" id="UP000595841">
    <property type="component" value="Chromosome"/>
</dbReference>
<reference evidence="2 3" key="1">
    <citation type="submission" date="2021-01" db="EMBL/GenBank/DDBJ databases">
        <title>Whole genome sequence of Paenibacillus sonchi LMG 24727 for comparative genomics.</title>
        <authorList>
            <person name="Lee G."/>
            <person name="Kim M.-J."/>
            <person name="Lim K."/>
            <person name="Shin J.-H."/>
        </authorList>
    </citation>
    <scope>NUCLEOTIDE SEQUENCE [LARGE SCALE GENOMIC DNA]</scope>
    <source>
        <strain evidence="2 3">LMG 24727</strain>
    </source>
</reference>
<dbReference type="KEGG" id="pson:JI735_21390"/>
<organism evidence="2 3">
    <name type="scientific">Paenibacillus sonchi</name>
    <dbReference type="NCBI Taxonomy" id="373687"/>
    <lineage>
        <taxon>Bacteria</taxon>
        <taxon>Bacillati</taxon>
        <taxon>Bacillota</taxon>
        <taxon>Bacilli</taxon>
        <taxon>Bacillales</taxon>
        <taxon>Paenibacillaceae</taxon>
        <taxon>Paenibacillus</taxon>
        <taxon>Paenibacillus sonchi group</taxon>
    </lineage>
</organism>
<evidence type="ECO:0000313" key="2">
    <source>
        <dbReference type="EMBL" id="QQZ59232.1"/>
    </source>
</evidence>
<proteinExistence type="predicted"/>
<keyword evidence="1" id="KW-0812">Transmembrane</keyword>
<dbReference type="EMBL" id="CP068595">
    <property type="protein sequence ID" value="QQZ59232.1"/>
    <property type="molecule type" value="Genomic_DNA"/>
</dbReference>
<name>A0A974SAX6_9BACL</name>
<keyword evidence="1" id="KW-1133">Transmembrane helix</keyword>
<evidence type="ECO:0000256" key="1">
    <source>
        <dbReference type="SAM" id="Phobius"/>
    </source>
</evidence>
<evidence type="ECO:0000313" key="3">
    <source>
        <dbReference type="Proteomes" id="UP000595841"/>
    </source>
</evidence>